<keyword evidence="1" id="KW-0808">Transferase</keyword>
<dbReference type="OrthoDB" id="20872at2759"/>
<dbReference type="AlphaFoldDB" id="A0A2G7G4Y8"/>
<name>A0A2G7G4Y8_9EURO</name>
<feature type="domain" description="MobA-like NTP transferase" evidence="2">
    <location>
        <begin position="7"/>
        <end position="192"/>
    </location>
</feature>
<proteinExistence type="predicted"/>
<keyword evidence="5" id="KW-1185">Reference proteome</keyword>
<dbReference type="EMBL" id="ML737122">
    <property type="protein sequence ID" value="KAE8344922.1"/>
    <property type="molecule type" value="Genomic_DNA"/>
</dbReference>
<gene>
    <name evidence="4" type="ORF">AARAC_008884</name>
    <name evidence="3" type="ORF">BDV24DRAFT_10386</name>
</gene>
<evidence type="ECO:0000313" key="3">
    <source>
        <dbReference type="EMBL" id="KAE8344922.1"/>
    </source>
</evidence>
<dbReference type="InterPro" id="IPR029044">
    <property type="entry name" value="Nucleotide-diphossugar_trans"/>
</dbReference>
<accession>A0A2G7G4Y8</accession>
<protein>
    <recommendedName>
        <fullName evidence="2">MobA-like NTP transferase domain-containing protein</fullName>
    </recommendedName>
</protein>
<sequence length="229" mass="25224">MGALQPLLLAGGRSTRMGRRKELLPLVHDIPIYMHLLRTLQLACPQSPIVYLSLRNPDCLPDIQNDPRVTELSPGMLSLEIDGSSTLVQVIYDRPNGDTLDTENDMGPAGGLLAAHRFDPQATWLVVACDYPFLSVSDLHHLQQEMAGPVTCFQNADGFCEPLLGIWSPEAMHVLDQNVRNGDCGPKSVVRQCSGKTIRPRDDRCLFHMNTPADLDMVLKLKDGLDSGI</sequence>
<evidence type="ECO:0000313" key="4">
    <source>
        <dbReference type="EMBL" id="PIG87665.1"/>
    </source>
</evidence>
<dbReference type="InterPro" id="IPR025877">
    <property type="entry name" value="MobA-like_NTP_Trfase"/>
</dbReference>
<dbReference type="SUPFAM" id="SSF53448">
    <property type="entry name" value="Nucleotide-diphospho-sugar transferases"/>
    <property type="match status" value="1"/>
</dbReference>
<dbReference type="PANTHER" id="PTHR19136:SF81">
    <property type="entry name" value="MOLYBDENUM COFACTOR GUANYLYLTRANSFERASE"/>
    <property type="match status" value="1"/>
</dbReference>
<reference evidence="3" key="2">
    <citation type="submission" date="2019-04" db="EMBL/GenBank/DDBJ databases">
        <title>Friends and foes A comparative genomics study of 23 Aspergillus species from section Flavi.</title>
        <authorList>
            <consortium name="DOE Joint Genome Institute"/>
            <person name="Kjaerbolling I."/>
            <person name="Vesth T."/>
            <person name="Frisvad J.C."/>
            <person name="Nybo J.L."/>
            <person name="Theobald S."/>
            <person name="Kildgaard S."/>
            <person name="Isbrandt T."/>
            <person name="Kuo A."/>
            <person name="Sato A."/>
            <person name="Lyhne E.K."/>
            <person name="Kogle M.E."/>
            <person name="Wiebenga A."/>
            <person name="Kun R.S."/>
            <person name="Lubbers R.J."/>
            <person name="Makela M.R."/>
            <person name="Barry K."/>
            <person name="Chovatia M."/>
            <person name="Clum A."/>
            <person name="Daum C."/>
            <person name="Haridas S."/>
            <person name="He G."/>
            <person name="LaButti K."/>
            <person name="Lipzen A."/>
            <person name="Mondo S."/>
            <person name="Riley R."/>
            <person name="Salamov A."/>
            <person name="Simmons B.A."/>
            <person name="Magnuson J.K."/>
            <person name="Henrissat B."/>
            <person name="Mortensen U.H."/>
            <person name="Larsen T.O."/>
            <person name="Devries R.P."/>
            <person name="Grigoriev I.V."/>
            <person name="Machida M."/>
            <person name="Baker S.E."/>
            <person name="Andersen M.R."/>
        </authorList>
    </citation>
    <scope>NUCLEOTIDE SEQUENCE</scope>
    <source>
        <strain evidence="3">CBS 117612</strain>
    </source>
</reference>
<evidence type="ECO:0000256" key="1">
    <source>
        <dbReference type="ARBA" id="ARBA00022679"/>
    </source>
</evidence>
<dbReference type="Proteomes" id="UP000231358">
    <property type="component" value="Unassembled WGS sequence"/>
</dbReference>
<dbReference type="Gene3D" id="3.90.550.10">
    <property type="entry name" value="Spore Coat Polysaccharide Biosynthesis Protein SpsA, Chain A"/>
    <property type="match status" value="1"/>
</dbReference>
<dbReference type="Pfam" id="PF12804">
    <property type="entry name" value="NTP_transf_3"/>
    <property type="match status" value="1"/>
</dbReference>
<evidence type="ECO:0000259" key="2">
    <source>
        <dbReference type="Pfam" id="PF12804"/>
    </source>
</evidence>
<dbReference type="EMBL" id="NEXV01000141">
    <property type="protein sequence ID" value="PIG87665.1"/>
    <property type="molecule type" value="Genomic_DNA"/>
</dbReference>
<evidence type="ECO:0000313" key="5">
    <source>
        <dbReference type="Proteomes" id="UP000231358"/>
    </source>
</evidence>
<dbReference type="PANTHER" id="PTHR19136">
    <property type="entry name" value="MOLYBDENUM COFACTOR GUANYLYLTRANSFERASE"/>
    <property type="match status" value="1"/>
</dbReference>
<dbReference type="GO" id="GO:0016779">
    <property type="term" value="F:nucleotidyltransferase activity"/>
    <property type="evidence" value="ECO:0007669"/>
    <property type="project" value="TreeGrafter"/>
</dbReference>
<dbReference type="Proteomes" id="UP000325558">
    <property type="component" value="Unassembled WGS sequence"/>
</dbReference>
<reference evidence="4 5" key="1">
    <citation type="submission" date="2017-05" db="EMBL/GenBank/DDBJ databases">
        <title>Genome sequence for an aflatoxigenic pathogen of Argentinian peanut, Aspergillus arachidicola.</title>
        <authorList>
            <person name="Moore G."/>
            <person name="Beltz S.B."/>
            <person name="Mack B.M."/>
        </authorList>
    </citation>
    <scope>NUCLEOTIDE SEQUENCE [LARGE SCALE GENOMIC DNA]</scope>
    <source>
        <strain evidence="4 5">CBS 117610</strain>
    </source>
</reference>
<organism evidence="4 5">
    <name type="scientific">Aspergillus arachidicola</name>
    <dbReference type="NCBI Taxonomy" id="656916"/>
    <lineage>
        <taxon>Eukaryota</taxon>
        <taxon>Fungi</taxon>
        <taxon>Dikarya</taxon>
        <taxon>Ascomycota</taxon>
        <taxon>Pezizomycotina</taxon>
        <taxon>Eurotiomycetes</taxon>
        <taxon>Eurotiomycetidae</taxon>
        <taxon>Eurotiales</taxon>
        <taxon>Aspergillaceae</taxon>
        <taxon>Aspergillus</taxon>
        <taxon>Aspergillus subgen. Circumdati</taxon>
    </lineage>
</organism>